<accession>A0A655JM18</accession>
<sequence length="64" mass="6758">MGRPEQTLTAVNPSRSASLRCTAARFAAATSSTCTKSRIWPPSSKTFGGLPFSTAERKIAATPE</sequence>
<dbReference type="Proteomes" id="UP000045842">
    <property type="component" value="Unassembled WGS sequence"/>
</dbReference>
<name>A0A655JM18_MYCTX</name>
<dbReference type="EMBL" id="CSAD01001494">
    <property type="protein sequence ID" value="COX19310.1"/>
    <property type="molecule type" value="Genomic_DNA"/>
</dbReference>
<protein>
    <submittedName>
        <fullName evidence="1">Uncharacterized protein</fullName>
    </submittedName>
</protein>
<organism evidence="1 2">
    <name type="scientific">Mycobacterium tuberculosis</name>
    <dbReference type="NCBI Taxonomy" id="1773"/>
    <lineage>
        <taxon>Bacteria</taxon>
        <taxon>Bacillati</taxon>
        <taxon>Actinomycetota</taxon>
        <taxon>Actinomycetes</taxon>
        <taxon>Mycobacteriales</taxon>
        <taxon>Mycobacteriaceae</taxon>
        <taxon>Mycobacterium</taxon>
        <taxon>Mycobacterium tuberculosis complex</taxon>
    </lineage>
</organism>
<proteinExistence type="predicted"/>
<evidence type="ECO:0000313" key="1">
    <source>
        <dbReference type="EMBL" id="COX19310.1"/>
    </source>
</evidence>
<dbReference type="AlphaFoldDB" id="A0A655JM18"/>
<evidence type="ECO:0000313" key="2">
    <source>
        <dbReference type="Proteomes" id="UP000045842"/>
    </source>
</evidence>
<gene>
    <name evidence="1" type="ORF">ERS007679_04713</name>
</gene>
<reference evidence="1 2" key="1">
    <citation type="submission" date="2015-03" db="EMBL/GenBank/DDBJ databases">
        <authorList>
            <consortium name="Pathogen Informatics"/>
        </authorList>
    </citation>
    <scope>NUCLEOTIDE SEQUENCE [LARGE SCALE GENOMIC DNA]</scope>
    <source>
        <strain evidence="1 2">G09801536</strain>
    </source>
</reference>